<reference evidence="1" key="1">
    <citation type="journal article" date="2020" name="bioRxiv">
        <title>Hybrid origin of Populus tomentosa Carr. identified through genome sequencing and phylogenomic analysis.</title>
        <authorList>
            <person name="An X."/>
            <person name="Gao K."/>
            <person name="Chen Z."/>
            <person name="Li J."/>
            <person name="Yang X."/>
            <person name="Yang X."/>
            <person name="Zhou J."/>
            <person name="Guo T."/>
            <person name="Zhao T."/>
            <person name="Huang S."/>
            <person name="Miao D."/>
            <person name="Khan W.U."/>
            <person name="Rao P."/>
            <person name="Ye M."/>
            <person name="Lei B."/>
            <person name="Liao W."/>
            <person name="Wang J."/>
            <person name="Ji L."/>
            <person name="Li Y."/>
            <person name="Guo B."/>
            <person name="Mustafa N.S."/>
            <person name="Li S."/>
            <person name="Yun Q."/>
            <person name="Keller S.R."/>
            <person name="Mao J."/>
            <person name="Zhang R."/>
            <person name="Strauss S.H."/>
        </authorList>
    </citation>
    <scope>NUCLEOTIDE SEQUENCE</scope>
    <source>
        <strain evidence="1">GM15</strain>
        <tissue evidence="1">Leaf</tissue>
    </source>
</reference>
<accession>A0A8X8AN90</accession>
<protein>
    <submittedName>
        <fullName evidence="1">Uncharacterized protein</fullName>
    </submittedName>
</protein>
<evidence type="ECO:0000313" key="2">
    <source>
        <dbReference type="Proteomes" id="UP000886885"/>
    </source>
</evidence>
<name>A0A8X8AN90_POPTO</name>
<dbReference type="OrthoDB" id="734129at2759"/>
<dbReference type="AlphaFoldDB" id="A0A8X8AN90"/>
<dbReference type="Proteomes" id="UP000886885">
    <property type="component" value="Chromosome 1D"/>
</dbReference>
<sequence>MEQAFALDRHLRSSNLHFSLYHALAARVYEIHLFTVPPDRKPHLDAHEGNLHVYFAASDHGSVNCSLAFEIFNKINENGEFGVHMTVFPCHSGGPKCCLKCH</sequence>
<proteinExistence type="predicted"/>
<gene>
    <name evidence="1" type="ORF">POTOM_006469</name>
</gene>
<organism evidence="1 2">
    <name type="scientific">Populus tomentosa</name>
    <name type="common">Chinese white poplar</name>
    <dbReference type="NCBI Taxonomy" id="118781"/>
    <lineage>
        <taxon>Eukaryota</taxon>
        <taxon>Viridiplantae</taxon>
        <taxon>Streptophyta</taxon>
        <taxon>Embryophyta</taxon>
        <taxon>Tracheophyta</taxon>
        <taxon>Spermatophyta</taxon>
        <taxon>Magnoliopsida</taxon>
        <taxon>eudicotyledons</taxon>
        <taxon>Gunneridae</taxon>
        <taxon>Pentapetalae</taxon>
        <taxon>rosids</taxon>
        <taxon>fabids</taxon>
        <taxon>Malpighiales</taxon>
        <taxon>Salicaceae</taxon>
        <taxon>Saliceae</taxon>
        <taxon>Populus</taxon>
    </lineage>
</organism>
<dbReference type="EMBL" id="JAAWWB010000002">
    <property type="protein sequence ID" value="KAG6790320.1"/>
    <property type="molecule type" value="Genomic_DNA"/>
</dbReference>
<evidence type="ECO:0000313" key="1">
    <source>
        <dbReference type="EMBL" id="KAG6790320.1"/>
    </source>
</evidence>
<keyword evidence="2" id="KW-1185">Reference proteome</keyword>
<comment type="caution">
    <text evidence="1">The sequence shown here is derived from an EMBL/GenBank/DDBJ whole genome shotgun (WGS) entry which is preliminary data.</text>
</comment>